<dbReference type="PIRSF" id="PIRSF021383">
    <property type="entry name" value="YunB"/>
    <property type="match status" value="1"/>
</dbReference>
<accession>A0A2T0AY39</accession>
<keyword evidence="2" id="KW-1185">Reference proteome</keyword>
<dbReference type="NCBIfam" id="TIGR02832">
    <property type="entry name" value="spo_yunB"/>
    <property type="match status" value="1"/>
</dbReference>
<dbReference type="InterPro" id="IPR014197">
    <property type="entry name" value="Sporulation_prot_YunB"/>
</dbReference>
<dbReference type="OrthoDB" id="1649278at2"/>
<organism evidence="1 2">
    <name type="scientific">Neomoorella humiferrea</name>
    <dbReference type="NCBI Taxonomy" id="676965"/>
    <lineage>
        <taxon>Bacteria</taxon>
        <taxon>Bacillati</taxon>
        <taxon>Bacillota</taxon>
        <taxon>Clostridia</taxon>
        <taxon>Neomoorellales</taxon>
        <taxon>Neomoorellaceae</taxon>
        <taxon>Neomoorella</taxon>
    </lineage>
</organism>
<proteinExistence type="predicted"/>
<dbReference type="RefSeq" id="WP_106004227.1">
    <property type="nucleotide sequence ID" value="NZ_CP136419.1"/>
</dbReference>
<protein>
    <submittedName>
        <fullName evidence="1">Sporulation protein YunB</fullName>
    </submittedName>
</protein>
<evidence type="ECO:0000313" key="1">
    <source>
        <dbReference type="EMBL" id="PRR75804.1"/>
    </source>
</evidence>
<dbReference type="EMBL" id="PVXM01000003">
    <property type="protein sequence ID" value="PRR75804.1"/>
    <property type="molecule type" value="Genomic_DNA"/>
</dbReference>
<name>A0A2T0AY39_9FIRM</name>
<gene>
    <name evidence="1" type="primary">yunB</name>
    <name evidence="1" type="ORF">MOHU_01850</name>
</gene>
<comment type="caution">
    <text evidence="1">The sequence shown here is derived from an EMBL/GenBank/DDBJ whole genome shotgun (WGS) entry which is preliminary data.</text>
</comment>
<reference evidence="1 2" key="1">
    <citation type="submission" date="2018-03" db="EMBL/GenBank/DDBJ databases">
        <title>Genome sequence of Moorella humiferrea DSM 23265.</title>
        <authorList>
            <person name="Poehlein A."/>
            <person name="Daniel R."/>
        </authorList>
    </citation>
    <scope>NUCLEOTIDE SEQUENCE [LARGE SCALE GENOMIC DNA]</scope>
    <source>
        <strain evidence="1 2">DSM 23265</strain>
    </source>
</reference>
<dbReference type="Pfam" id="PF09560">
    <property type="entry name" value="Spore_YunB"/>
    <property type="match status" value="1"/>
</dbReference>
<sequence>MRRRWRRPGRWRPLGPVFLAVAAGLVFLTLLEWRLHLAMERIADAQARWTATDAIQGAVLDKITGQVNYNNLIKPESGNGQIVFMQADALSISRLQAEAQLAIQERLTQLKSKTYYLPLGQILGMKLLAAYGPPVPLRFIPMGTVNVDIGDTFEAAGINQTRHRIYLHVESEVQVIAPLFKKDVFVTATIPVAEAIIVGPVPQTYISLSSELLKGILRTPQF</sequence>
<dbReference type="AlphaFoldDB" id="A0A2T0AY39"/>
<evidence type="ECO:0000313" key="2">
    <source>
        <dbReference type="Proteomes" id="UP000238415"/>
    </source>
</evidence>
<dbReference type="Proteomes" id="UP000238415">
    <property type="component" value="Unassembled WGS sequence"/>
</dbReference>